<evidence type="ECO:0000256" key="5">
    <source>
        <dbReference type="ARBA" id="ARBA00022694"/>
    </source>
</evidence>
<dbReference type="STRING" id="1817892.AUK40_06525"/>
<keyword evidence="6" id="KW-0479">Metal-binding</keyword>
<name>A0A1J5IDR9_9BACT</name>
<keyword evidence="11" id="KW-0808">Transferase</keyword>
<keyword evidence="4" id="KW-0963">Cytoplasm</keyword>
<protein>
    <recommendedName>
        <fullName evidence="3">tRNA threonylcarbamoyladenosine biosynthesis protein TsaE</fullName>
    </recommendedName>
    <alternativeName>
        <fullName evidence="10">t(6)A37 threonylcarbamoyladenosine biosynthesis protein TsaE</fullName>
    </alternativeName>
</protein>
<dbReference type="SUPFAM" id="SSF52540">
    <property type="entry name" value="P-loop containing nucleoside triphosphate hydrolases"/>
    <property type="match status" value="1"/>
</dbReference>
<keyword evidence="9" id="KW-0460">Magnesium</keyword>
<dbReference type="InterPro" id="IPR027417">
    <property type="entry name" value="P-loop_NTPase"/>
</dbReference>
<keyword evidence="8" id="KW-0067">ATP-binding</keyword>
<sequence length="141" mass="15545">MDHISRSPEQTIALGQQFSRRLRGGSTVCLIGDLGAGKTQFMKGIALGLGITRTITSPTFVLLKQYPVPDSEPSLTLNHLDLYRVDGDLEALGFGFEDLLTDDQITCIEWADRLTSILPEDAVEIIFTYIDDTTRSISIPN</sequence>
<organism evidence="11 12">
    <name type="scientific">Candidatus Wirthbacteria bacterium CG2_30_54_11</name>
    <dbReference type="NCBI Taxonomy" id="1817892"/>
    <lineage>
        <taxon>Bacteria</taxon>
        <taxon>Candidatus Wirthbacteria</taxon>
    </lineage>
</organism>
<keyword evidence="7" id="KW-0547">Nucleotide-binding</keyword>
<dbReference type="GO" id="GO:0005524">
    <property type="term" value="F:ATP binding"/>
    <property type="evidence" value="ECO:0007669"/>
    <property type="project" value="UniProtKB-KW"/>
</dbReference>
<dbReference type="GO" id="GO:0002949">
    <property type="term" value="P:tRNA threonylcarbamoyladenosine modification"/>
    <property type="evidence" value="ECO:0007669"/>
    <property type="project" value="InterPro"/>
</dbReference>
<keyword evidence="5" id="KW-0819">tRNA processing</keyword>
<reference evidence="11 12" key="1">
    <citation type="journal article" date="2016" name="Environ. Microbiol.">
        <title>Genomic resolution of a cold subsurface aquifer community provides metabolic insights for novel microbes adapted to high CO concentrations.</title>
        <authorList>
            <person name="Probst A.J."/>
            <person name="Castelle C.J."/>
            <person name="Singh A."/>
            <person name="Brown C.T."/>
            <person name="Anantharaman K."/>
            <person name="Sharon I."/>
            <person name="Hug L.A."/>
            <person name="Burstein D."/>
            <person name="Emerson J.B."/>
            <person name="Thomas B.C."/>
            <person name="Banfield J.F."/>
        </authorList>
    </citation>
    <scope>NUCLEOTIDE SEQUENCE [LARGE SCALE GENOMIC DNA]</scope>
    <source>
        <strain evidence="11">CG2_30_54_11</strain>
    </source>
</reference>
<comment type="subcellular location">
    <subcellularLocation>
        <location evidence="1">Cytoplasm</location>
    </subcellularLocation>
</comment>
<evidence type="ECO:0000256" key="4">
    <source>
        <dbReference type="ARBA" id="ARBA00022490"/>
    </source>
</evidence>
<comment type="similarity">
    <text evidence="2">Belongs to the TsaE family.</text>
</comment>
<accession>A0A1J5IDR9</accession>
<evidence type="ECO:0000256" key="6">
    <source>
        <dbReference type="ARBA" id="ARBA00022723"/>
    </source>
</evidence>
<dbReference type="InterPro" id="IPR003442">
    <property type="entry name" value="T6A_TsaE"/>
</dbReference>
<dbReference type="NCBIfam" id="TIGR00150">
    <property type="entry name" value="T6A_YjeE"/>
    <property type="match status" value="1"/>
</dbReference>
<dbReference type="PANTHER" id="PTHR33540:SF2">
    <property type="entry name" value="TRNA THREONYLCARBAMOYLADENOSINE BIOSYNTHESIS PROTEIN TSAE"/>
    <property type="match status" value="1"/>
</dbReference>
<dbReference type="EMBL" id="MNZT01000121">
    <property type="protein sequence ID" value="OIP94923.1"/>
    <property type="molecule type" value="Genomic_DNA"/>
</dbReference>
<dbReference type="AlphaFoldDB" id="A0A1J5IDR9"/>
<evidence type="ECO:0000256" key="10">
    <source>
        <dbReference type="ARBA" id="ARBA00032441"/>
    </source>
</evidence>
<dbReference type="GO" id="GO:0046872">
    <property type="term" value="F:metal ion binding"/>
    <property type="evidence" value="ECO:0007669"/>
    <property type="project" value="UniProtKB-KW"/>
</dbReference>
<evidence type="ECO:0000256" key="3">
    <source>
        <dbReference type="ARBA" id="ARBA00019010"/>
    </source>
</evidence>
<comment type="caution">
    <text evidence="11">The sequence shown here is derived from an EMBL/GenBank/DDBJ whole genome shotgun (WGS) entry which is preliminary data.</text>
</comment>
<dbReference type="GO" id="GO:0016740">
    <property type="term" value="F:transferase activity"/>
    <property type="evidence" value="ECO:0007669"/>
    <property type="project" value="UniProtKB-KW"/>
</dbReference>
<evidence type="ECO:0000313" key="12">
    <source>
        <dbReference type="Proteomes" id="UP000183245"/>
    </source>
</evidence>
<dbReference type="Pfam" id="PF02367">
    <property type="entry name" value="TsaE"/>
    <property type="match status" value="1"/>
</dbReference>
<dbReference type="Proteomes" id="UP000183245">
    <property type="component" value="Unassembled WGS sequence"/>
</dbReference>
<evidence type="ECO:0000256" key="2">
    <source>
        <dbReference type="ARBA" id="ARBA00007599"/>
    </source>
</evidence>
<proteinExistence type="inferred from homology"/>
<evidence type="ECO:0000256" key="9">
    <source>
        <dbReference type="ARBA" id="ARBA00022842"/>
    </source>
</evidence>
<evidence type="ECO:0000256" key="1">
    <source>
        <dbReference type="ARBA" id="ARBA00004496"/>
    </source>
</evidence>
<evidence type="ECO:0000313" key="11">
    <source>
        <dbReference type="EMBL" id="OIP94923.1"/>
    </source>
</evidence>
<evidence type="ECO:0000256" key="7">
    <source>
        <dbReference type="ARBA" id="ARBA00022741"/>
    </source>
</evidence>
<dbReference type="Gene3D" id="3.40.50.300">
    <property type="entry name" value="P-loop containing nucleotide triphosphate hydrolases"/>
    <property type="match status" value="1"/>
</dbReference>
<gene>
    <name evidence="11" type="ORF">AUK40_06525</name>
</gene>
<evidence type="ECO:0000256" key="8">
    <source>
        <dbReference type="ARBA" id="ARBA00022840"/>
    </source>
</evidence>
<dbReference type="PANTHER" id="PTHR33540">
    <property type="entry name" value="TRNA THREONYLCARBAMOYLADENOSINE BIOSYNTHESIS PROTEIN TSAE"/>
    <property type="match status" value="1"/>
</dbReference>
<dbReference type="GO" id="GO:0005737">
    <property type="term" value="C:cytoplasm"/>
    <property type="evidence" value="ECO:0007669"/>
    <property type="project" value="UniProtKB-SubCell"/>
</dbReference>